<comment type="caution">
    <text evidence="1">The sequence shown here is derived from an EMBL/GenBank/DDBJ whole genome shotgun (WGS) entry which is preliminary data.</text>
</comment>
<dbReference type="AlphaFoldDB" id="A0A812PTW5"/>
<name>A0A812PTW5_SYMPI</name>
<sequence length="278" mass="31860">MTTEDSGLMATAKEDQVEADVETDEEKFLLTLESRVFVKNRAYFLFVTAREKMAEIWRKSGHVLGLRTPSDLELEALGPPQTEAVVRAFELCREFSGESLFNHCMRAYYFAAAVRWFGKGSLKGLDLEQMAVAFAFHDFGLTKTSQTESEESMYPFEVRGARKCLRFALKETQMTKQQITIMYEAIRLHTALGFEKPTELAGLITVGTCCDVVGYRCEDLSKKTKKTILTAYPRLKWKDVVIQAFADDAKMPHPSPVMRRYQREYFFNLLVRMAPFSE</sequence>
<evidence type="ECO:0000313" key="2">
    <source>
        <dbReference type="Proteomes" id="UP000649617"/>
    </source>
</evidence>
<protein>
    <submittedName>
        <fullName evidence="1">Arsb protein</fullName>
    </submittedName>
</protein>
<keyword evidence="2" id="KW-1185">Reference proteome</keyword>
<evidence type="ECO:0000313" key="1">
    <source>
        <dbReference type="EMBL" id="CAE7369526.1"/>
    </source>
</evidence>
<dbReference type="EMBL" id="CAJNIZ010015113">
    <property type="protein sequence ID" value="CAE7369526.1"/>
    <property type="molecule type" value="Genomic_DNA"/>
</dbReference>
<organism evidence="1 2">
    <name type="scientific">Symbiodinium pilosum</name>
    <name type="common">Dinoflagellate</name>
    <dbReference type="NCBI Taxonomy" id="2952"/>
    <lineage>
        <taxon>Eukaryota</taxon>
        <taxon>Sar</taxon>
        <taxon>Alveolata</taxon>
        <taxon>Dinophyceae</taxon>
        <taxon>Suessiales</taxon>
        <taxon>Symbiodiniaceae</taxon>
        <taxon>Symbiodinium</taxon>
    </lineage>
</organism>
<dbReference type="PANTHER" id="PTHR35569:SF1">
    <property type="entry name" value="CYANAMIDE HYDRATASE DDI2-RELATED"/>
    <property type="match status" value="1"/>
</dbReference>
<dbReference type="Proteomes" id="UP000649617">
    <property type="component" value="Unassembled WGS sequence"/>
</dbReference>
<accession>A0A812PTW5</accession>
<gene>
    <name evidence="1" type="primary">Arsb</name>
    <name evidence="1" type="ORF">SPIL2461_LOCUS8971</name>
</gene>
<proteinExistence type="predicted"/>
<reference evidence="1" key="1">
    <citation type="submission" date="2021-02" db="EMBL/GenBank/DDBJ databases">
        <authorList>
            <person name="Dougan E. K."/>
            <person name="Rhodes N."/>
            <person name="Thang M."/>
            <person name="Chan C."/>
        </authorList>
    </citation>
    <scope>NUCLEOTIDE SEQUENCE</scope>
</reference>
<dbReference type="PANTHER" id="PTHR35569">
    <property type="entry name" value="CYANAMIDE HYDRATASE DDI2-RELATED"/>
    <property type="match status" value="1"/>
</dbReference>
<dbReference type="OrthoDB" id="409121at2759"/>
<dbReference type="SUPFAM" id="SSF109604">
    <property type="entry name" value="HD-domain/PDEase-like"/>
    <property type="match status" value="1"/>
</dbReference>